<dbReference type="AlphaFoldDB" id="A0A2N3LC73"/>
<dbReference type="InterPro" id="IPR011032">
    <property type="entry name" value="GroES-like_sf"/>
</dbReference>
<dbReference type="SUPFAM" id="SSF51735">
    <property type="entry name" value="NAD(P)-binding Rossmann-fold domains"/>
    <property type="match status" value="1"/>
</dbReference>
<dbReference type="PANTHER" id="PTHR43677:SF1">
    <property type="entry name" value="ACRYLYL-COA REDUCTASE ACUI-RELATED"/>
    <property type="match status" value="1"/>
</dbReference>
<comment type="caution">
    <text evidence="2">The sequence shown here is derived from an EMBL/GenBank/DDBJ whole genome shotgun (WGS) entry which is preliminary data.</text>
</comment>
<dbReference type="EMBL" id="NXGX01000001">
    <property type="protein sequence ID" value="PKR60327.1"/>
    <property type="molecule type" value="Genomic_DNA"/>
</dbReference>
<dbReference type="RefSeq" id="WP_101299737.1">
    <property type="nucleotide sequence ID" value="NZ_NXGX01000001.1"/>
</dbReference>
<accession>A0A2N3LC73</accession>
<proteinExistence type="predicted"/>
<dbReference type="InterPro" id="IPR020843">
    <property type="entry name" value="ER"/>
</dbReference>
<dbReference type="CDD" id="cd08288">
    <property type="entry name" value="MDR_yhdh"/>
    <property type="match status" value="1"/>
</dbReference>
<dbReference type="Pfam" id="PF08240">
    <property type="entry name" value="ADH_N"/>
    <property type="match status" value="1"/>
</dbReference>
<dbReference type="Gene3D" id="3.90.180.10">
    <property type="entry name" value="Medium-chain alcohol dehydrogenases, catalytic domain"/>
    <property type="match status" value="1"/>
</dbReference>
<dbReference type="GO" id="GO:0043957">
    <property type="term" value="F:acryloyl-CoA reductase (NADPH) activity"/>
    <property type="evidence" value="ECO:0007669"/>
    <property type="project" value="TreeGrafter"/>
</dbReference>
<feature type="domain" description="Enoyl reductase (ER)" evidence="1">
    <location>
        <begin position="16"/>
        <end position="306"/>
    </location>
</feature>
<dbReference type="SMART" id="SM00829">
    <property type="entry name" value="PKS_ER"/>
    <property type="match status" value="1"/>
</dbReference>
<evidence type="ECO:0000313" key="3">
    <source>
        <dbReference type="Proteomes" id="UP000233332"/>
    </source>
</evidence>
<dbReference type="PANTHER" id="PTHR43677">
    <property type="entry name" value="SHORT-CHAIN DEHYDROGENASE/REDUCTASE"/>
    <property type="match status" value="1"/>
</dbReference>
<sequence length="332" mass="35544">MSDAFRALVLDQNDKKVTAEFRNLTTDDLPDGDVLVRVKWSTLNYKDGMILNGLGRLVRTYPHVPGVDFSGEVVSSSEARYKPGDEVVLTGWRVGEAHWGGYGQMARVKADWLVPLPEGLDAAQAMSIGTAGFTSMLAVMALEEQGISPKQDGEVLVTGAAGGVGSVAVSILSALGYRVAASTGRAETHAYLRDLGATTIIDRNELTDTSKPLLAERWIGAIDSVGSTTLAHVLSEMKYHGVVAACGLAGGADLPGTVIPFLLRGVRLIGIDSVMCPYATRIRAWERLAKELPIDQLNAATTKVALRDVMPWGEKILKGQIKGRLLIDVQDC</sequence>
<dbReference type="Pfam" id="PF00107">
    <property type="entry name" value="ADH_zinc_N"/>
    <property type="match status" value="1"/>
</dbReference>
<dbReference type="NCBIfam" id="TIGR02823">
    <property type="entry name" value="oxido_YhdH"/>
    <property type="match status" value="1"/>
</dbReference>
<dbReference type="Gene3D" id="3.40.50.720">
    <property type="entry name" value="NAD(P)-binding Rossmann-like Domain"/>
    <property type="match status" value="1"/>
</dbReference>
<dbReference type="InterPro" id="IPR036291">
    <property type="entry name" value="NAD(P)-bd_dom_sf"/>
</dbReference>
<evidence type="ECO:0000313" key="2">
    <source>
        <dbReference type="EMBL" id="PKR60327.1"/>
    </source>
</evidence>
<dbReference type="Proteomes" id="UP000233332">
    <property type="component" value="Unassembled WGS sequence"/>
</dbReference>
<keyword evidence="3" id="KW-1185">Reference proteome</keyword>
<dbReference type="InterPro" id="IPR013154">
    <property type="entry name" value="ADH-like_N"/>
</dbReference>
<organism evidence="2 3">
    <name type="scientific">Thalassospira lohafexi</name>
    <dbReference type="NCBI Taxonomy" id="744227"/>
    <lineage>
        <taxon>Bacteria</taxon>
        <taxon>Pseudomonadati</taxon>
        <taxon>Pseudomonadota</taxon>
        <taxon>Alphaproteobacteria</taxon>
        <taxon>Rhodospirillales</taxon>
        <taxon>Thalassospiraceae</taxon>
        <taxon>Thalassospira</taxon>
    </lineage>
</organism>
<reference evidence="2 3" key="1">
    <citation type="submission" date="2017-09" db="EMBL/GenBank/DDBJ databases">
        <title>Biodiversity and function of Thalassospira species in the particle-attached aromatic-hydrocarbon-degrading consortia from the surface seawater of the China South Sea.</title>
        <authorList>
            <person name="Dong C."/>
            <person name="Lai Q."/>
            <person name="Shao Z."/>
        </authorList>
    </citation>
    <scope>NUCLEOTIDE SEQUENCE [LARGE SCALE GENOMIC DNA]</scope>
    <source>
        <strain evidence="2 3">139Z-12</strain>
    </source>
</reference>
<dbReference type="InterPro" id="IPR051397">
    <property type="entry name" value="Zn-ADH-like_protein"/>
</dbReference>
<dbReference type="InterPro" id="IPR013149">
    <property type="entry name" value="ADH-like_C"/>
</dbReference>
<dbReference type="InterPro" id="IPR014188">
    <property type="entry name" value="Acrylyl-CoA_reductase_AcuI"/>
</dbReference>
<gene>
    <name evidence="2" type="ORF">COO92_02980</name>
</gene>
<protein>
    <submittedName>
        <fullName evidence="2">Oxidoreductase</fullName>
    </submittedName>
</protein>
<dbReference type="SUPFAM" id="SSF50129">
    <property type="entry name" value="GroES-like"/>
    <property type="match status" value="1"/>
</dbReference>
<name>A0A2N3LC73_9PROT</name>
<evidence type="ECO:0000259" key="1">
    <source>
        <dbReference type="SMART" id="SM00829"/>
    </source>
</evidence>